<dbReference type="InterPro" id="IPR015943">
    <property type="entry name" value="WD40/YVTN_repeat-like_dom_sf"/>
</dbReference>
<evidence type="ECO:0000313" key="6">
    <source>
        <dbReference type="Proteomes" id="UP001375240"/>
    </source>
</evidence>
<keyword evidence="6" id="KW-1185">Reference proteome</keyword>
<evidence type="ECO:0000256" key="3">
    <source>
        <dbReference type="SAM" id="MobiDB-lite"/>
    </source>
</evidence>
<proteinExistence type="predicted"/>
<feature type="region of interest" description="Disordered" evidence="3">
    <location>
        <begin position="30"/>
        <end position="59"/>
    </location>
</feature>
<dbReference type="Gene3D" id="2.130.10.10">
    <property type="entry name" value="YVTN repeat-like/Quinoprotein amine dehydrogenase"/>
    <property type="match status" value="1"/>
</dbReference>
<organism evidence="5 6">
    <name type="scientific">Orbilia brochopaga</name>
    <dbReference type="NCBI Taxonomy" id="3140254"/>
    <lineage>
        <taxon>Eukaryota</taxon>
        <taxon>Fungi</taxon>
        <taxon>Dikarya</taxon>
        <taxon>Ascomycota</taxon>
        <taxon>Pezizomycotina</taxon>
        <taxon>Orbiliomycetes</taxon>
        <taxon>Orbiliales</taxon>
        <taxon>Orbiliaceae</taxon>
        <taxon>Orbilia</taxon>
    </lineage>
</organism>
<gene>
    <name evidence="5" type="ORF">TWF696_009077</name>
</gene>
<dbReference type="InterPro" id="IPR024977">
    <property type="entry name" value="Apc4-like_WD40_dom"/>
</dbReference>
<dbReference type="InterPro" id="IPR036322">
    <property type="entry name" value="WD40_repeat_dom_sf"/>
</dbReference>
<dbReference type="GO" id="GO:0080008">
    <property type="term" value="C:Cul4-RING E3 ubiquitin ligase complex"/>
    <property type="evidence" value="ECO:0007669"/>
    <property type="project" value="TreeGrafter"/>
</dbReference>
<accession>A0AAV9UE86</accession>
<feature type="compositionally biased region" description="Basic and acidic residues" evidence="3">
    <location>
        <begin position="36"/>
        <end position="58"/>
    </location>
</feature>
<dbReference type="Proteomes" id="UP001375240">
    <property type="component" value="Unassembled WGS sequence"/>
</dbReference>
<dbReference type="Pfam" id="PF12894">
    <property type="entry name" value="ANAPC4_WD40"/>
    <property type="match status" value="1"/>
</dbReference>
<reference evidence="5 6" key="1">
    <citation type="submission" date="2019-10" db="EMBL/GenBank/DDBJ databases">
        <authorList>
            <person name="Palmer J.M."/>
        </authorList>
    </citation>
    <scope>NUCLEOTIDE SEQUENCE [LARGE SCALE GENOMIC DNA]</scope>
    <source>
        <strain evidence="5 6">TWF696</strain>
    </source>
</reference>
<dbReference type="SUPFAM" id="SSF50978">
    <property type="entry name" value="WD40 repeat-like"/>
    <property type="match status" value="1"/>
</dbReference>
<sequence>MPLLPEIPGFYYDNEKKKYFKITAAHTNTSASYNADRVRQEQEKAREAEERRREEEATRPLLRRKRRLSDSSNDLINYRLRMQMGLFQAPRRDGDLAMWADMLCDERVIEASRDQHISGMETMPGGIFTFAPDQGIRWYPQPYDHFYEQRNTASRIAKLPDMEHRMTSSTILPGGKGILVASGQTYATASLGDDKRLNVDSVVKIPDAGAIWACVTNPSGAIAVGGSYKSGRGGLLSLTTHTGSPLQLRPDSDVLALTYIDNNVLLSGSRNGKIQIYDTRRNLEKDVSHETARTSHISSITHLRKLNNDHHIIVNGLGGQAALQDLRYCRPMTGDQRGKIPRCSVQPVLTYQTYNKGTLGLGFDVDEEQELLAVAGEDHKVRLCSISSGQIIKTLDLQEEVTSIRFSKDMIDGCRDMYVTAGAFVHRFHTGFPREDSDEEMEG</sequence>
<evidence type="ECO:0000259" key="4">
    <source>
        <dbReference type="Pfam" id="PF12894"/>
    </source>
</evidence>
<keyword evidence="1" id="KW-0853">WD repeat</keyword>
<name>A0AAV9UE86_9PEZI</name>
<dbReference type="EMBL" id="JAVHNQ010000008">
    <property type="protein sequence ID" value="KAK6340753.1"/>
    <property type="molecule type" value="Genomic_DNA"/>
</dbReference>
<evidence type="ECO:0000256" key="1">
    <source>
        <dbReference type="ARBA" id="ARBA00022574"/>
    </source>
</evidence>
<dbReference type="InterPro" id="IPR052254">
    <property type="entry name" value="CUL4-DDB1_E3_ligase_receptor"/>
</dbReference>
<evidence type="ECO:0000256" key="2">
    <source>
        <dbReference type="ARBA" id="ARBA00022737"/>
    </source>
</evidence>
<protein>
    <recommendedName>
        <fullName evidence="4">Anaphase-promoting complex subunit 4-like WD40 domain-containing protein</fullName>
    </recommendedName>
</protein>
<dbReference type="AlphaFoldDB" id="A0AAV9UE86"/>
<dbReference type="PANTHER" id="PTHR44472:SF1">
    <property type="entry name" value="DDB1 AND CUL4 ASSOCIATED FACTOR 4"/>
    <property type="match status" value="1"/>
</dbReference>
<dbReference type="InterPro" id="IPR001680">
    <property type="entry name" value="WD40_rpt"/>
</dbReference>
<dbReference type="SMART" id="SM00320">
    <property type="entry name" value="WD40"/>
    <property type="match status" value="2"/>
</dbReference>
<dbReference type="PANTHER" id="PTHR44472">
    <property type="entry name" value="DDB1- AND CUL4-ASSOCIATED FACTOR 4-RELATED"/>
    <property type="match status" value="1"/>
</dbReference>
<feature type="domain" description="Anaphase-promoting complex subunit 4-like WD40" evidence="4">
    <location>
        <begin position="340"/>
        <end position="408"/>
    </location>
</feature>
<keyword evidence="2" id="KW-0677">Repeat</keyword>
<evidence type="ECO:0000313" key="5">
    <source>
        <dbReference type="EMBL" id="KAK6340753.1"/>
    </source>
</evidence>
<comment type="caution">
    <text evidence="5">The sequence shown here is derived from an EMBL/GenBank/DDBJ whole genome shotgun (WGS) entry which is preliminary data.</text>
</comment>